<gene>
    <name evidence="1" type="ORF">J15TS10_24260</name>
</gene>
<name>A0ABQ4MRI1_9BACL</name>
<protein>
    <submittedName>
        <fullName evidence="1">Uncharacterized protein</fullName>
    </submittedName>
</protein>
<proteinExistence type="predicted"/>
<evidence type="ECO:0000313" key="1">
    <source>
        <dbReference type="EMBL" id="GIP58612.1"/>
    </source>
</evidence>
<accession>A0ABQ4MRI1</accession>
<comment type="caution">
    <text evidence="1">The sequence shown here is derived from an EMBL/GenBank/DDBJ whole genome shotgun (WGS) entry which is preliminary data.</text>
</comment>
<dbReference type="Proteomes" id="UP000681290">
    <property type="component" value="Unassembled WGS sequence"/>
</dbReference>
<reference evidence="1 2" key="1">
    <citation type="submission" date="2021-03" db="EMBL/GenBank/DDBJ databases">
        <title>Antimicrobial resistance genes in bacteria isolated from Japanese honey, and their potential for conferring macrolide and lincosamide resistance in the American foulbrood pathogen Paenibacillus larvae.</title>
        <authorList>
            <person name="Okamoto M."/>
            <person name="Kumagai M."/>
            <person name="Kanamori H."/>
            <person name="Takamatsu D."/>
        </authorList>
    </citation>
    <scope>NUCLEOTIDE SEQUENCE [LARGE SCALE GENOMIC DNA]</scope>
    <source>
        <strain evidence="1 2">J15TS10</strain>
    </source>
</reference>
<dbReference type="RefSeq" id="WP_213591007.1">
    <property type="nucleotide sequence ID" value="NZ_BOSM01000003.1"/>
</dbReference>
<keyword evidence="2" id="KW-1185">Reference proteome</keyword>
<evidence type="ECO:0000313" key="2">
    <source>
        <dbReference type="Proteomes" id="UP000681290"/>
    </source>
</evidence>
<organism evidence="1 2">
    <name type="scientific">Paenibacillus woosongensis</name>
    <dbReference type="NCBI Taxonomy" id="307580"/>
    <lineage>
        <taxon>Bacteria</taxon>
        <taxon>Bacillati</taxon>
        <taxon>Bacillota</taxon>
        <taxon>Bacilli</taxon>
        <taxon>Bacillales</taxon>
        <taxon>Paenibacillaceae</taxon>
        <taxon>Paenibacillus</taxon>
    </lineage>
</organism>
<dbReference type="EMBL" id="BOSM01000003">
    <property type="protein sequence ID" value="GIP58612.1"/>
    <property type="molecule type" value="Genomic_DNA"/>
</dbReference>
<sequence length="126" mass="14691">MKGVTVSIDRIVIDFTDVYWDFFNEFHKHICHYFPEEYVDTHRLTLEVQTELNWSDELTKDVAQRIAKKQDYNLIVKEMKRKYGVDVLGGVAIIYTCYNAERDGVTLNELFWGNPIDVPTVRGGAL</sequence>